<evidence type="ECO:0000256" key="1">
    <source>
        <dbReference type="ARBA" id="ARBA00007164"/>
    </source>
</evidence>
<evidence type="ECO:0000256" key="7">
    <source>
        <dbReference type="RuleBase" id="RU004016"/>
    </source>
</evidence>
<evidence type="ECO:0000256" key="6">
    <source>
        <dbReference type="ARBA" id="ARBA00023316"/>
    </source>
</evidence>
<keyword evidence="5" id="KW-0573">Peptidoglycan synthesis</keyword>
<sequence>MPSPRQQLTRRQIYRRRRIALFGGLAVVLAGLVFVVSAGAAPLPAAAAALSQPEPLTAAAAQPAWPGFGETAIGAVGFDGVLASSGDQAAVPIASITKMVTSLVILEAKPLTVGEQGPNITFTDADVDIYYDTIAEDGSSAPVVAGMVLSEREALEAMLLPSANNYAVSLANWAFGSEDAYLAAASAWISEHKLTATTVVDTSGLSAGSMSSPADLVEIGKMVAANPVLAEIVAMTKADLPTIGVVTNTNKLLGDFGVDGIKTGTTDEAGACLLFSADFTVGTETVTLVGVMLGGDTHSELNEAIAALIQSVKPGFQQLTLTEAGAPFASYTSAWGQTSHAVAAEDRSVLVWSDTPITGTATAKPVGTARSGDSIGSVDFQVGSRTISVPLILDGTVSDPGLGWRLSHPGELF</sequence>
<dbReference type="Gene3D" id="3.40.710.10">
    <property type="entry name" value="DD-peptidase/beta-lactamase superfamily"/>
    <property type="match status" value="1"/>
</dbReference>
<protein>
    <recommendedName>
        <fullName evidence="8">Peptidase S11 D-alanyl-D-alanine carboxypeptidase A N-terminal domain-containing protein</fullName>
    </recommendedName>
</protein>
<evidence type="ECO:0000256" key="2">
    <source>
        <dbReference type="ARBA" id="ARBA00022729"/>
    </source>
</evidence>
<keyword evidence="4" id="KW-0133">Cell shape</keyword>
<keyword evidence="3" id="KW-0378">Hydrolase</keyword>
<keyword evidence="6" id="KW-0961">Cell wall biogenesis/degradation</keyword>
<reference evidence="10" key="1">
    <citation type="journal article" date="2019" name="Int. J. Syst. Evol. Microbiol.">
        <title>The Global Catalogue of Microorganisms (GCM) 10K type strain sequencing project: providing services to taxonomists for standard genome sequencing and annotation.</title>
        <authorList>
            <consortium name="The Broad Institute Genomics Platform"/>
            <consortium name="The Broad Institute Genome Sequencing Center for Infectious Disease"/>
            <person name="Wu L."/>
            <person name="Ma J."/>
        </authorList>
    </citation>
    <scope>NUCLEOTIDE SEQUENCE [LARGE SCALE GENOMIC DNA]</scope>
    <source>
        <strain evidence="10">JCM 17021</strain>
    </source>
</reference>
<comment type="similarity">
    <text evidence="1 7">Belongs to the peptidase S11 family.</text>
</comment>
<comment type="caution">
    <text evidence="9">The sequence shown here is derived from an EMBL/GenBank/DDBJ whole genome shotgun (WGS) entry which is preliminary data.</text>
</comment>
<name>A0ABP7K8V0_9MICO</name>
<dbReference type="InterPro" id="IPR012338">
    <property type="entry name" value="Beta-lactam/transpept-like"/>
</dbReference>
<dbReference type="EMBL" id="BAABCN010000002">
    <property type="protein sequence ID" value="GAA3867583.1"/>
    <property type="molecule type" value="Genomic_DNA"/>
</dbReference>
<gene>
    <name evidence="9" type="ORF">GCM10022381_08840</name>
</gene>
<dbReference type="PANTHER" id="PTHR21581">
    <property type="entry name" value="D-ALANYL-D-ALANINE CARBOXYPEPTIDASE"/>
    <property type="match status" value="1"/>
</dbReference>
<accession>A0ABP7K8V0</accession>
<evidence type="ECO:0000259" key="8">
    <source>
        <dbReference type="Pfam" id="PF00768"/>
    </source>
</evidence>
<feature type="domain" description="Peptidase S11 D-alanyl-D-alanine carboxypeptidase A N-terminal" evidence="8">
    <location>
        <begin position="81"/>
        <end position="278"/>
    </location>
</feature>
<dbReference type="RefSeq" id="WP_345062651.1">
    <property type="nucleotide sequence ID" value="NZ_BAABCN010000002.1"/>
</dbReference>
<dbReference type="SUPFAM" id="SSF56601">
    <property type="entry name" value="beta-lactamase/transpeptidase-like"/>
    <property type="match status" value="1"/>
</dbReference>
<evidence type="ECO:0000313" key="9">
    <source>
        <dbReference type="EMBL" id="GAA3867583.1"/>
    </source>
</evidence>
<dbReference type="PRINTS" id="PR00725">
    <property type="entry name" value="DADACBPTASE1"/>
</dbReference>
<dbReference type="InterPro" id="IPR018044">
    <property type="entry name" value="Peptidase_S11"/>
</dbReference>
<dbReference type="InterPro" id="IPR001967">
    <property type="entry name" value="Peptidase_S11_N"/>
</dbReference>
<organism evidence="9 10">
    <name type="scientific">Leifsonia kafniensis</name>
    <dbReference type="NCBI Taxonomy" id="475957"/>
    <lineage>
        <taxon>Bacteria</taxon>
        <taxon>Bacillati</taxon>
        <taxon>Actinomycetota</taxon>
        <taxon>Actinomycetes</taxon>
        <taxon>Micrococcales</taxon>
        <taxon>Microbacteriaceae</taxon>
        <taxon>Leifsonia</taxon>
    </lineage>
</organism>
<dbReference type="Pfam" id="PF00768">
    <property type="entry name" value="Peptidase_S11"/>
    <property type="match status" value="1"/>
</dbReference>
<evidence type="ECO:0000256" key="5">
    <source>
        <dbReference type="ARBA" id="ARBA00022984"/>
    </source>
</evidence>
<dbReference type="PANTHER" id="PTHR21581:SF33">
    <property type="entry name" value="D-ALANYL-D-ALANINE CARBOXYPEPTIDASE DACB"/>
    <property type="match status" value="1"/>
</dbReference>
<evidence type="ECO:0000256" key="3">
    <source>
        <dbReference type="ARBA" id="ARBA00022801"/>
    </source>
</evidence>
<proteinExistence type="inferred from homology"/>
<evidence type="ECO:0000313" key="10">
    <source>
        <dbReference type="Proteomes" id="UP001501803"/>
    </source>
</evidence>
<keyword evidence="10" id="KW-1185">Reference proteome</keyword>
<evidence type="ECO:0000256" key="4">
    <source>
        <dbReference type="ARBA" id="ARBA00022960"/>
    </source>
</evidence>
<keyword evidence="2" id="KW-0732">Signal</keyword>
<dbReference type="Proteomes" id="UP001501803">
    <property type="component" value="Unassembled WGS sequence"/>
</dbReference>